<name>A0ABY5ZAP3_9ACTN</name>
<dbReference type="RefSeq" id="WP_260728555.1">
    <property type="nucleotide sequence ID" value="NZ_BAAABS010000015.1"/>
</dbReference>
<evidence type="ECO:0000256" key="1">
    <source>
        <dbReference type="SAM" id="MobiDB-lite"/>
    </source>
</evidence>
<evidence type="ECO:0000313" key="2">
    <source>
        <dbReference type="EMBL" id="UWZ39155.1"/>
    </source>
</evidence>
<keyword evidence="3" id="KW-1185">Reference proteome</keyword>
<evidence type="ECO:0000313" key="3">
    <source>
        <dbReference type="Proteomes" id="UP001058271"/>
    </source>
</evidence>
<dbReference type="SUPFAM" id="SSF69279">
    <property type="entry name" value="Phage tail proteins"/>
    <property type="match status" value="1"/>
</dbReference>
<feature type="region of interest" description="Disordered" evidence="1">
    <location>
        <begin position="225"/>
        <end position="248"/>
    </location>
</feature>
<dbReference type="EMBL" id="CP073721">
    <property type="protein sequence ID" value="UWZ39155.1"/>
    <property type="molecule type" value="Genomic_DNA"/>
</dbReference>
<gene>
    <name evidence="2" type="ORF">Drose_13545</name>
</gene>
<feature type="compositionally biased region" description="Low complexity" evidence="1">
    <location>
        <begin position="234"/>
        <end position="248"/>
    </location>
</feature>
<proteinExistence type="predicted"/>
<reference evidence="2" key="1">
    <citation type="submission" date="2021-04" db="EMBL/GenBank/DDBJ databases">
        <title>Biosynthetic gene clusters of Dactylosporangioum roseum.</title>
        <authorList>
            <person name="Hartkoorn R.C."/>
            <person name="Beaudoing E."/>
            <person name="Hot D."/>
            <person name="Moureu S."/>
        </authorList>
    </citation>
    <scope>NUCLEOTIDE SEQUENCE</scope>
    <source>
        <strain evidence="2">NRRL B-16295</strain>
    </source>
</reference>
<dbReference type="Proteomes" id="UP001058271">
    <property type="component" value="Chromosome"/>
</dbReference>
<accession>A0ABY5ZAP3</accession>
<sequence length="362" mass="37875">MANTTLLLEIDGTEVAADDLEHIDEIQVEEATWEADAATLSAKLEPTDDGEWVSPLDALVVPRTGLVIQVTRDDVVYRFDGYSTEATWEIDAEGASKLTVKAIDRSLDLDAEEKVVGWPGAGDSAIASAIFGAHGMTAQVTDTPAGPDPDVHVAFQRGTDWAFLRALAGKWGYVTYLDAAEDGVTGYFGPLDPTADPQAELALGFGGDAYKVSVEGQLTAGHRVKVSRVPPLSDTPATGDSAGDADAQGAAPLGGAVTVLLAPTDVDGEVDPQRAADGLAGRSAYGVTLTAEIDTDRLGVLFRARRPVLVKGLGSTLSGQYLVEKVRHQVTLAAHRQRLTLRRNALGVTGGEPFGALGGGLF</sequence>
<organism evidence="2 3">
    <name type="scientific">Dactylosporangium roseum</name>
    <dbReference type="NCBI Taxonomy" id="47989"/>
    <lineage>
        <taxon>Bacteria</taxon>
        <taxon>Bacillati</taxon>
        <taxon>Actinomycetota</taxon>
        <taxon>Actinomycetes</taxon>
        <taxon>Micromonosporales</taxon>
        <taxon>Micromonosporaceae</taxon>
        <taxon>Dactylosporangium</taxon>
    </lineage>
</organism>
<protein>
    <submittedName>
        <fullName evidence="2">Uncharacterized protein</fullName>
    </submittedName>
</protein>